<dbReference type="PANTHER" id="PTHR47932">
    <property type="entry name" value="ATPASE EXPRESSION PROTEIN 3"/>
    <property type="match status" value="1"/>
</dbReference>
<dbReference type="InterPro" id="IPR011990">
    <property type="entry name" value="TPR-like_helical_dom_sf"/>
</dbReference>
<gene>
    <name evidence="3" type="ORF">TCM_005982</name>
</gene>
<dbReference type="STRING" id="3641.A0A061DVU2"/>
<evidence type="ECO:0000256" key="2">
    <source>
        <dbReference type="ARBA" id="ARBA00022737"/>
    </source>
</evidence>
<keyword evidence="4" id="KW-1185">Reference proteome</keyword>
<dbReference type="Gene3D" id="1.25.40.10">
    <property type="entry name" value="Tetratricopeptide repeat domain"/>
    <property type="match status" value="1"/>
</dbReference>
<proteinExistence type="inferred from homology"/>
<evidence type="ECO:0000313" key="4">
    <source>
        <dbReference type="Proteomes" id="UP000026915"/>
    </source>
</evidence>
<dbReference type="Gramene" id="EOX96825">
    <property type="protein sequence ID" value="EOX96825"/>
    <property type="gene ID" value="TCM_005982"/>
</dbReference>
<dbReference type="EMBL" id="CM001880">
    <property type="protein sequence ID" value="EOX96825.1"/>
    <property type="molecule type" value="Genomic_DNA"/>
</dbReference>
<dbReference type="AlphaFoldDB" id="A0A061DVU2"/>
<accession>A0A061DVU2</accession>
<sequence length="256" mass="28549">MKTLKLQQFQFLLPPIAASKTQPSKQQIFSYSFSAIPNLTDTYLNTRPKNFPTLSQEQVSKINLLIPRLCLSNHLTTAIQLTTTALLTNASPNPKSLSVSILIHSLTLQPDLKLSMSLLTRLNHIPQAHPHLTPVSTMLIASYLKKGRHKDALKVYNWMRRPGSPCTVDKDAYGILVGRFCASGVVLEGLMVLRDMLKVHLLPGEGLRKKVVRSLLREARVREAEAFEELLPCVACVGALNKVLDLLDHLIGNWTQ</sequence>
<dbReference type="eggNOG" id="ENOG502S04U">
    <property type="taxonomic scope" value="Eukaryota"/>
</dbReference>
<dbReference type="OMA" id="RLCLSNH"/>
<dbReference type="Proteomes" id="UP000026915">
    <property type="component" value="Chromosome 2"/>
</dbReference>
<protein>
    <submittedName>
        <fullName evidence="3">Pentatricopeptide repeat-containing protein, putative</fullName>
    </submittedName>
</protein>
<organism evidence="3 4">
    <name type="scientific">Theobroma cacao</name>
    <name type="common">Cacao</name>
    <name type="synonym">Cocoa</name>
    <dbReference type="NCBI Taxonomy" id="3641"/>
    <lineage>
        <taxon>Eukaryota</taxon>
        <taxon>Viridiplantae</taxon>
        <taxon>Streptophyta</taxon>
        <taxon>Embryophyta</taxon>
        <taxon>Tracheophyta</taxon>
        <taxon>Spermatophyta</taxon>
        <taxon>Magnoliopsida</taxon>
        <taxon>eudicotyledons</taxon>
        <taxon>Gunneridae</taxon>
        <taxon>Pentapetalae</taxon>
        <taxon>rosids</taxon>
        <taxon>malvids</taxon>
        <taxon>Malvales</taxon>
        <taxon>Malvaceae</taxon>
        <taxon>Byttnerioideae</taxon>
        <taxon>Theobroma</taxon>
    </lineage>
</organism>
<keyword evidence="2" id="KW-0677">Repeat</keyword>
<name>A0A061DVU2_THECC</name>
<evidence type="ECO:0000256" key="1">
    <source>
        <dbReference type="ARBA" id="ARBA00007626"/>
    </source>
</evidence>
<dbReference type="InParanoid" id="A0A061DVU2"/>
<dbReference type="HOGENOM" id="CLU_1095802_0_0_1"/>
<comment type="similarity">
    <text evidence="1">Belongs to the PPR family. P subfamily.</text>
</comment>
<evidence type="ECO:0000313" key="3">
    <source>
        <dbReference type="EMBL" id="EOX96825.1"/>
    </source>
</evidence>
<reference evidence="3 4" key="1">
    <citation type="journal article" date="2013" name="Genome Biol.">
        <title>The genome sequence of the most widely cultivated cacao type and its use to identify candidate genes regulating pod color.</title>
        <authorList>
            <person name="Motamayor J.C."/>
            <person name="Mockaitis K."/>
            <person name="Schmutz J."/>
            <person name="Haiminen N."/>
            <person name="Iii D.L."/>
            <person name="Cornejo O."/>
            <person name="Findley S.D."/>
            <person name="Zheng P."/>
            <person name="Utro F."/>
            <person name="Royaert S."/>
            <person name="Saski C."/>
            <person name="Jenkins J."/>
            <person name="Podicheti R."/>
            <person name="Zhao M."/>
            <person name="Scheffler B.E."/>
            <person name="Stack J.C."/>
            <person name="Feltus F.A."/>
            <person name="Mustiga G.M."/>
            <person name="Amores F."/>
            <person name="Phillips W."/>
            <person name="Marelli J.P."/>
            <person name="May G.D."/>
            <person name="Shapiro H."/>
            <person name="Ma J."/>
            <person name="Bustamante C.D."/>
            <person name="Schnell R.J."/>
            <person name="Main D."/>
            <person name="Gilbert D."/>
            <person name="Parida L."/>
            <person name="Kuhn D.N."/>
        </authorList>
    </citation>
    <scope>NUCLEOTIDE SEQUENCE [LARGE SCALE GENOMIC DNA]</scope>
    <source>
        <strain evidence="4">cv. Matina 1-6</strain>
    </source>
</reference>
<dbReference type="PANTHER" id="PTHR47932:SF1">
    <property type="entry name" value="PENTATRICOPEPTIDE REPEAT-CONTAINING PROTEIN"/>
    <property type="match status" value="1"/>
</dbReference>